<sequence length="220" mass="24978">MNILEWAFGKRVTPAERLRRNQRLLDKAIRELDQQRVKLEKQEKTLVNQIRQSAEKGQMGPAKIQAKDLVRTRRYIEKFYSMRSNLQKISLRLQTHRSNEQMMQAMKGATMALGSMNRTMNLPSLQRIAMEFERENDIMEQRGEMMDDAIDDAMDVGIEEEGDEVVERVLEEIGVDLSQSLGETPSGLQSNSVPEGKIAQAVGGGGGDDDLQARLDSLRK</sequence>
<dbReference type="AlphaFoldDB" id="A0AAJ0B558"/>
<protein>
    <submittedName>
        <fullName evidence="3">Snf7-domain-containing protein</fullName>
    </submittedName>
</protein>
<dbReference type="InterPro" id="IPR005024">
    <property type="entry name" value="Snf7_fam"/>
</dbReference>
<organism evidence="3 4">
    <name type="scientific">Echria macrotheca</name>
    <dbReference type="NCBI Taxonomy" id="438768"/>
    <lineage>
        <taxon>Eukaryota</taxon>
        <taxon>Fungi</taxon>
        <taxon>Dikarya</taxon>
        <taxon>Ascomycota</taxon>
        <taxon>Pezizomycotina</taxon>
        <taxon>Sordariomycetes</taxon>
        <taxon>Sordariomycetidae</taxon>
        <taxon>Sordariales</taxon>
        <taxon>Schizotheciaceae</taxon>
        <taxon>Echria</taxon>
    </lineage>
</organism>
<reference evidence="3" key="1">
    <citation type="submission" date="2023-06" db="EMBL/GenBank/DDBJ databases">
        <title>Genome-scale phylogeny and comparative genomics of the fungal order Sordariales.</title>
        <authorList>
            <consortium name="Lawrence Berkeley National Laboratory"/>
            <person name="Hensen N."/>
            <person name="Bonometti L."/>
            <person name="Westerberg I."/>
            <person name="Brannstrom I.O."/>
            <person name="Guillou S."/>
            <person name="Cros-Aarteil S."/>
            <person name="Calhoun S."/>
            <person name="Haridas S."/>
            <person name="Kuo A."/>
            <person name="Mondo S."/>
            <person name="Pangilinan J."/>
            <person name="Riley R."/>
            <person name="Labutti K."/>
            <person name="Andreopoulos B."/>
            <person name="Lipzen A."/>
            <person name="Chen C."/>
            <person name="Yanf M."/>
            <person name="Daum C."/>
            <person name="Ng V."/>
            <person name="Clum A."/>
            <person name="Steindorff A."/>
            <person name="Ohm R."/>
            <person name="Martin F."/>
            <person name="Silar P."/>
            <person name="Natvig D."/>
            <person name="Lalanne C."/>
            <person name="Gautier V."/>
            <person name="Ament-Velasquez S.L."/>
            <person name="Kruys A."/>
            <person name="Hutchinson M.I."/>
            <person name="Powell A.J."/>
            <person name="Barry K."/>
            <person name="Miller A.N."/>
            <person name="Grigoriev I.V."/>
            <person name="Debuchy R."/>
            <person name="Gladieux P."/>
            <person name="Thoren M.H."/>
            <person name="Johannesson H."/>
        </authorList>
    </citation>
    <scope>NUCLEOTIDE SEQUENCE</scope>
    <source>
        <strain evidence="3">PSN4</strain>
    </source>
</reference>
<dbReference type="Gene3D" id="6.10.140.1230">
    <property type="match status" value="1"/>
</dbReference>
<evidence type="ECO:0000313" key="4">
    <source>
        <dbReference type="Proteomes" id="UP001239445"/>
    </source>
</evidence>
<feature type="region of interest" description="Disordered" evidence="2">
    <location>
        <begin position="177"/>
        <end position="220"/>
    </location>
</feature>
<dbReference type="EMBL" id="MU839841">
    <property type="protein sequence ID" value="KAK1751884.1"/>
    <property type="molecule type" value="Genomic_DNA"/>
</dbReference>
<dbReference type="PANTHER" id="PTHR10476">
    <property type="entry name" value="CHARGED MULTIVESICULAR BODY PROTEIN"/>
    <property type="match status" value="1"/>
</dbReference>
<evidence type="ECO:0000313" key="3">
    <source>
        <dbReference type="EMBL" id="KAK1751884.1"/>
    </source>
</evidence>
<dbReference type="Pfam" id="PF03357">
    <property type="entry name" value="Snf7"/>
    <property type="match status" value="1"/>
</dbReference>
<comment type="caution">
    <text evidence="3">The sequence shown here is derived from an EMBL/GenBank/DDBJ whole genome shotgun (WGS) entry which is preliminary data.</text>
</comment>
<accession>A0AAJ0B558</accession>
<evidence type="ECO:0000256" key="1">
    <source>
        <dbReference type="SAM" id="Coils"/>
    </source>
</evidence>
<feature type="compositionally biased region" description="Polar residues" evidence="2">
    <location>
        <begin position="177"/>
        <end position="193"/>
    </location>
</feature>
<dbReference type="GO" id="GO:0007034">
    <property type="term" value="P:vacuolar transport"/>
    <property type="evidence" value="ECO:0007669"/>
    <property type="project" value="InterPro"/>
</dbReference>
<feature type="coiled-coil region" evidence="1">
    <location>
        <begin position="15"/>
        <end position="52"/>
    </location>
</feature>
<keyword evidence="4" id="KW-1185">Reference proteome</keyword>
<dbReference type="Proteomes" id="UP001239445">
    <property type="component" value="Unassembled WGS sequence"/>
</dbReference>
<name>A0AAJ0B558_9PEZI</name>
<gene>
    <name evidence="3" type="ORF">QBC47DRAFT_391298</name>
</gene>
<feature type="compositionally biased region" description="Basic and acidic residues" evidence="2">
    <location>
        <begin position="211"/>
        <end position="220"/>
    </location>
</feature>
<keyword evidence="1" id="KW-0175">Coiled coil</keyword>
<evidence type="ECO:0000256" key="2">
    <source>
        <dbReference type="SAM" id="MobiDB-lite"/>
    </source>
</evidence>
<proteinExistence type="predicted"/>